<gene>
    <name evidence="2" type="ORF">BRADI_2g25435v3</name>
</gene>
<reference evidence="2" key="2">
    <citation type="submission" date="2017-06" db="EMBL/GenBank/DDBJ databases">
        <title>WGS assembly of Brachypodium distachyon.</title>
        <authorList>
            <consortium name="The International Brachypodium Initiative"/>
            <person name="Lucas S."/>
            <person name="Harmon-Smith M."/>
            <person name="Lail K."/>
            <person name="Tice H."/>
            <person name="Grimwood J."/>
            <person name="Bruce D."/>
            <person name="Barry K."/>
            <person name="Shu S."/>
            <person name="Lindquist E."/>
            <person name="Wang M."/>
            <person name="Pitluck S."/>
            <person name="Vogel J.P."/>
            <person name="Garvin D.F."/>
            <person name="Mockler T.C."/>
            <person name="Schmutz J."/>
            <person name="Rokhsar D."/>
            <person name="Bevan M.W."/>
        </authorList>
    </citation>
    <scope>NUCLEOTIDE SEQUENCE</scope>
    <source>
        <strain evidence="2">Bd21</strain>
    </source>
</reference>
<feature type="region of interest" description="Disordered" evidence="1">
    <location>
        <begin position="131"/>
        <end position="158"/>
    </location>
</feature>
<name>A0A2K2DAG3_BRADI</name>
<feature type="compositionally biased region" description="Basic and acidic residues" evidence="1">
    <location>
        <begin position="133"/>
        <end position="155"/>
    </location>
</feature>
<feature type="compositionally biased region" description="Low complexity" evidence="1">
    <location>
        <begin position="65"/>
        <end position="80"/>
    </location>
</feature>
<evidence type="ECO:0000313" key="4">
    <source>
        <dbReference type="Proteomes" id="UP000008810"/>
    </source>
</evidence>
<dbReference type="AlphaFoldDB" id="A0A2K2DAG3"/>
<dbReference type="Gramene" id="PNT71266">
    <property type="protein sequence ID" value="PNT71266"/>
    <property type="gene ID" value="BRADI_2g25435v3"/>
</dbReference>
<accession>A0A2K2DAG3</accession>
<reference evidence="3" key="3">
    <citation type="submission" date="2018-08" db="UniProtKB">
        <authorList>
            <consortium name="EnsemblPlants"/>
        </authorList>
    </citation>
    <scope>IDENTIFICATION</scope>
    <source>
        <strain evidence="3">cv. Bd21</strain>
    </source>
</reference>
<feature type="region of interest" description="Disordered" evidence="1">
    <location>
        <begin position="33"/>
        <end position="80"/>
    </location>
</feature>
<proteinExistence type="predicted"/>
<organism evidence="2">
    <name type="scientific">Brachypodium distachyon</name>
    <name type="common">Purple false brome</name>
    <name type="synonym">Trachynia distachya</name>
    <dbReference type="NCBI Taxonomy" id="15368"/>
    <lineage>
        <taxon>Eukaryota</taxon>
        <taxon>Viridiplantae</taxon>
        <taxon>Streptophyta</taxon>
        <taxon>Embryophyta</taxon>
        <taxon>Tracheophyta</taxon>
        <taxon>Spermatophyta</taxon>
        <taxon>Magnoliopsida</taxon>
        <taxon>Liliopsida</taxon>
        <taxon>Poales</taxon>
        <taxon>Poaceae</taxon>
        <taxon>BOP clade</taxon>
        <taxon>Pooideae</taxon>
        <taxon>Stipodae</taxon>
        <taxon>Brachypodieae</taxon>
        <taxon>Brachypodium</taxon>
    </lineage>
</organism>
<dbReference type="EnsemblPlants" id="PNT71266">
    <property type="protein sequence ID" value="PNT71266"/>
    <property type="gene ID" value="BRADI_2g25435v3"/>
</dbReference>
<protein>
    <submittedName>
        <fullName evidence="2 3">Uncharacterized protein</fullName>
    </submittedName>
</protein>
<sequence>MLISPSALPISHPVYLLHEQSYLLPHQRHRPSYLTVIPSPPPTPAAGDGRARKEEPHGGSSTCRSSTAPAAPAAALGGAASPGSLLPDLSDLLWCQDTACMYIPVASSTNAWRRNGSRDLEQRRRVALGGAADGHDAGCGRPDARSGRHDVESGRPDNYASNLCAIRTK</sequence>
<evidence type="ECO:0000256" key="1">
    <source>
        <dbReference type="SAM" id="MobiDB-lite"/>
    </source>
</evidence>
<evidence type="ECO:0000313" key="3">
    <source>
        <dbReference type="EnsemblPlants" id="PNT71266"/>
    </source>
</evidence>
<keyword evidence="4" id="KW-1185">Reference proteome</keyword>
<dbReference type="Proteomes" id="UP000008810">
    <property type="component" value="Chromosome 2"/>
</dbReference>
<reference evidence="2 3" key="1">
    <citation type="journal article" date="2010" name="Nature">
        <title>Genome sequencing and analysis of the model grass Brachypodium distachyon.</title>
        <authorList>
            <consortium name="International Brachypodium Initiative"/>
        </authorList>
    </citation>
    <scope>NUCLEOTIDE SEQUENCE [LARGE SCALE GENOMIC DNA]</scope>
    <source>
        <strain evidence="2 3">Bd21</strain>
    </source>
</reference>
<dbReference type="ExpressionAtlas" id="A0A2K2DAG3">
    <property type="expression patterns" value="baseline and differential"/>
</dbReference>
<dbReference type="EMBL" id="CM000881">
    <property type="protein sequence ID" value="PNT71266.1"/>
    <property type="molecule type" value="Genomic_DNA"/>
</dbReference>
<evidence type="ECO:0000313" key="2">
    <source>
        <dbReference type="EMBL" id="PNT71266.1"/>
    </source>
</evidence>